<reference evidence="1 2" key="1">
    <citation type="journal article" date="2014" name="Int. J. Syst. Evol. Microbiol.">
        <title>Fulvimonas yonginensis sp. nov., isolated from greenhouse soil, and emended description of the genus Fulvimonas.</title>
        <authorList>
            <person name="Ahn J.H."/>
            <person name="Kim S.J."/>
            <person name="Weon H.Y."/>
            <person name="Hong S.B."/>
            <person name="Seok S.J."/>
            <person name="Kwon S.W."/>
        </authorList>
    </citation>
    <scope>NUCLEOTIDE SEQUENCE [LARGE SCALE GENOMIC DNA]</scope>
    <source>
        <strain evidence="1 2">KACC 16952</strain>
    </source>
</reference>
<evidence type="ECO:0000313" key="2">
    <source>
        <dbReference type="Proteomes" id="UP001381174"/>
    </source>
</evidence>
<proteinExistence type="predicted"/>
<dbReference type="Proteomes" id="UP001381174">
    <property type="component" value="Unassembled WGS sequence"/>
</dbReference>
<comment type="caution">
    <text evidence="1">The sequence shown here is derived from an EMBL/GenBank/DDBJ whole genome shotgun (WGS) entry which is preliminary data.</text>
</comment>
<name>A0ABU8JGW2_9GAMM</name>
<keyword evidence="2" id="KW-1185">Reference proteome</keyword>
<dbReference type="RefSeq" id="WP_336808966.1">
    <property type="nucleotide sequence ID" value="NZ_JBBBNY010000022.1"/>
</dbReference>
<organism evidence="1 2">
    <name type="scientific">Fulvimonas yonginensis</name>
    <dbReference type="NCBI Taxonomy" id="1495200"/>
    <lineage>
        <taxon>Bacteria</taxon>
        <taxon>Pseudomonadati</taxon>
        <taxon>Pseudomonadota</taxon>
        <taxon>Gammaproteobacteria</taxon>
        <taxon>Lysobacterales</taxon>
        <taxon>Rhodanobacteraceae</taxon>
        <taxon>Fulvimonas</taxon>
    </lineage>
</organism>
<accession>A0ABU8JGW2</accession>
<evidence type="ECO:0000313" key="1">
    <source>
        <dbReference type="EMBL" id="MEI7038326.1"/>
    </source>
</evidence>
<sequence length="172" mass="18344">MKKSGWVIGAVLLLSACGSQETRMPVALGELVTPASAPWLQVDQTARNVQVRGLDDPLTLEPTPPVPEVVQSRLRRALQPAYFTDLVVQCGEVASEMRVDADATPASVTLELGLHCTINARGLISAQDYHAQPSMRVPADGNYAKALSALLATGSDEIAGRLRSDVQASLQR</sequence>
<protein>
    <recommendedName>
        <fullName evidence="3">Lipoprotein</fullName>
    </recommendedName>
</protein>
<gene>
    <name evidence="1" type="ORF">WAT24_16360</name>
</gene>
<dbReference type="PROSITE" id="PS51257">
    <property type="entry name" value="PROKAR_LIPOPROTEIN"/>
    <property type="match status" value="1"/>
</dbReference>
<evidence type="ECO:0008006" key="3">
    <source>
        <dbReference type="Google" id="ProtNLM"/>
    </source>
</evidence>
<dbReference type="EMBL" id="JBBBNY010000022">
    <property type="protein sequence ID" value="MEI7038326.1"/>
    <property type="molecule type" value="Genomic_DNA"/>
</dbReference>